<evidence type="ECO:0000313" key="3">
    <source>
        <dbReference type="Proteomes" id="UP000198619"/>
    </source>
</evidence>
<evidence type="ECO:0000259" key="1">
    <source>
        <dbReference type="Pfam" id="PF00149"/>
    </source>
</evidence>
<dbReference type="Proteomes" id="UP000198619">
    <property type="component" value="Unassembled WGS sequence"/>
</dbReference>
<accession>A0A1I0V519</accession>
<dbReference type="AlphaFoldDB" id="A0A1I0V519"/>
<sequence>MRIKKFSKLLSFIITLTLMVNFYLPTTVYADTSTTTSYIGATSDIHHKIPNLTEWLSNLKSTSLSLDYMIFGGDYVGPNDAESCVSAVNNQYSGTTSILAKGNHESGKGGTYASGLVVNNSNYAIYVMDSSSKSFTTTDINNLKSSLDSIKSSTPVFVVSHCPIHYFGKRATGDASTLLTLLNNHSNVIFLWGHNHTVKDTNYGKVKVKGDTIQCSESSSEVPINFTYVNMGSMKQGNNGAYGLLMNLTNKHDNTNINFYYKDLSGKTVSNYSVNIS</sequence>
<dbReference type="Pfam" id="PF00149">
    <property type="entry name" value="Metallophos"/>
    <property type="match status" value="1"/>
</dbReference>
<gene>
    <name evidence="2" type="ORF">SAMN04488528_1001163</name>
</gene>
<feature type="domain" description="Calcineurin-like phosphoesterase" evidence="1">
    <location>
        <begin position="39"/>
        <end position="197"/>
    </location>
</feature>
<protein>
    <recommendedName>
        <fullName evidence="1">Calcineurin-like phosphoesterase domain-containing protein</fullName>
    </recommendedName>
</protein>
<dbReference type="OrthoDB" id="384253at2"/>
<keyword evidence="3" id="KW-1185">Reference proteome</keyword>
<name>A0A1I0V519_9CLOT</name>
<dbReference type="EMBL" id="FOKI01000001">
    <property type="protein sequence ID" value="SFA71449.1"/>
    <property type="molecule type" value="Genomic_DNA"/>
</dbReference>
<dbReference type="InterPro" id="IPR029052">
    <property type="entry name" value="Metallo-depent_PP-like"/>
</dbReference>
<dbReference type="Gene3D" id="3.60.21.10">
    <property type="match status" value="1"/>
</dbReference>
<organism evidence="2 3">
    <name type="scientific">Clostridium frigidicarnis</name>
    <dbReference type="NCBI Taxonomy" id="84698"/>
    <lineage>
        <taxon>Bacteria</taxon>
        <taxon>Bacillati</taxon>
        <taxon>Bacillota</taxon>
        <taxon>Clostridia</taxon>
        <taxon>Eubacteriales</taxon>
        <taxon>Clostridiaceae</taxon>
        <taxon>Clostridium</taxon>
    </lineage>
</organism>
<dbReference type="CDD" id="cd00838">
    <property type="entry name" value="MPP_superfamily"/>
    <property type="match status" value="1"/>
</dbReference>
<dbReference type="GO" id="GO:0016787">
    <property type="term" value="F:hydrolase activity"/>
    <property type="evidence" value="ECO:0007669"/>
    <property type="project" value="InterPro"/>
</dbReference>
<evidence type="ECO:0000313" key="2">
    <source>
        <dbReference type="EMBL" id="SFA71449.1"/>
    </source>
</evidence>
<reference evidence="2 3" key="1">
    <citation type="submission" date="2016-10" db="EMBL/GenBank/DDBJ databases">
        <authorList>
            <person name="de Groot N.N."/>
        </authorList>
    </citation>
    <scope>NUCLEOTIDE SEQUENCE [LARGE SCALE GENOMIC DNA]</scope>
    <source>
        <strain evidence="2 3">DSM 12271</strain>
    </source>
</reference>
<dbReference type="InterPro" id="IPR004843">
    <property type="entry name" value="Calcineurin-like_PHP"/>
</dbReference>
<dbReference type="RefSeq" id="WP_090037794.1">
    <property type="nucleotide sequence ID" value="NZ_FOKI01000001.1"/>
</dbReference>
<proteinExistence type="predicted"/>
<dbReference type="SUPFAM" id="SSF56300">
    <property type="entry name" value="Metallo-dependent phosphatases"/>
    <property type="match status" value="1"/>
</dbReference>